<evidence type="ECO:0000259" key="2">
    <source>
        <dbReference type="Pfam" id="PF09250"/>
    </source>
</evidence>
<feature type="region of interest" description="Disordered" evidence="1">
    <location>
        <begin position="473"/>
        <end position="492"/>
    </location>
</feature>
<gene>
    <name evidence="3" type="ORF">NBRC3188_2880</name>
</gene>
<dbReference type="Pfam" id="PF09250">
    <property type="entry name" value="Prim-Pol"/>
    <property type="match status" value="1"/>
</dbReference>
<evidence type="ECO:0000313" key="3">
    <source>
        <dbReference type="EMBL" id="GCD54183.1"/>
    </source>
</evidence>
<accession>A0A401WY12</accession>
<feature type="domain" description="DNA primase/polymerase bifunctional N-terminal" evidence="2">
    <location>
        <begin position="31"/>
        <end position="206"/>
    </location>
</feature>
<sequence length="1349" mass="150173">MDSKVPNGPGTLMSQQDMPGEALFGNVGKTIAENGWSIYPQEPYGDRLPARLNYRVIKVSEDYQLATKLPTPEFIDACVKQCSGMNVACVLGPASANAVVIDIDVTDPEQSIAIQKMAFEVFGITPFRRVGRAPKMALFYRHQDDDPIDSTSRFFSKKNDEGKTVKSGQGVEILSTGKSVTLYGRHHKTGRHFVWMGELDPITASPSAAPIITAEQVNDFLVKVDKEFPFHKGGDASTTFVHTTDASGKRVFKPAKPGAGTEWVEDDEGIVIDGRDPYLKALVTSACRSHVNEILSQEKNIYDIICSEVIDSFISTTKRETGGRWQGSQLKKEVSSRVRRLISKVLDGKITFRSNSGKSYIASQDIIPSLNDDIYDLSFLRPVKTRKQLISTMKVGEPVPPEDNALIEDRSLVTDDIQKGITSALTAFLSDVYGSAEGVAYECRQTRIHILKAPTGAGKTSQTVRRLAMDPRTYIPYNPDQQHDRDEDNPAPMRPWVMLLPTYSNIEELRARAQVLNLDGSLPDEALTLQAKEFGLLHEDDPALSARLTELRRDAENCGVKTMVYAGKVKAGCMLPEKVEMVSQAGLGTASLCKTTKKNQDGEAEEIKCEFYDTCPAIKQRDEIQKSHIIFTPHSFLAMPIPEELHDVRGIVADERVHHLFLHTTTLHTTTLTTPRKRPQLTKKLKDQGVTPEDLLADRDKIASITLDAMKSGECPAQAILNHPLNIPGRESEGALPLVESALAVMRSATQRDITITPMSSEEDLLELCSRPTGKEIHEELRFWKIVEERVHQLIQDRLKNEGIRKLEAEITKYIALGWSPALIHSLKQRLAHQKSIPNAAKGHKDYRLQLLSGNSGASDGSDLIRLSWRSKPNWSGVPFLLLDASASPEIIRKIWGGSDARIVSHDVVQDVGRSLNVRIVGIVNETNSTSSFIGGVDGSEQKRVSQAKRLDRTRKAISAVSSLYGMGRIVVGTNIALRRAINSGWVCPDNVDWCHFGAMRGLDMFKFHAAALSVGRMEPPTRAIDGLAAALTYDDETPERPYDSRGDGLDAEGAPLQPPMGEQRIRHRSGDVRIMQVPRYPSPWAAMIQKQYREEELLQFLGRLRPVYREGQPPVWFAMSSIIPEGLIVDDIIHVNDFILSRQCNHLPSKLWDAVRRTGGIAVPEVLYEVCPDIFKSVEDARNVMRRMKFGDPSKPERETQGFNIWQWRALNGADRLAYVRGSVPNQEEFLKERMSRLMMPGSDLKMLHNAVSGLNLLSKPREPDNVDAQIGSRNERIAEECQDIDTAGIRLMDAEGEMTILDGERLFPWGSSDKPGNPYLQVTMSEMKALISLERTRNQMAAAKTTQ</sequence>
<protein>
    <recommendedName>
        <fullName evidence="2">DNA primase/polymerase bifunctional N-terminal domain-containing protein</fullName>
    </recommendedName>
</protein>
<comment type="caution">
    <text evidence="3">The sequence shown here is derived from an EMBL/GenBank/DDBJ whole genome shotgun (WGS) entry which is preliminary data.</text>
</comment>
<evidence type="ECO:0000256" key="1">
    <source>
        <dbReference type="SAM" id="MobiDB-lite"/>
    </source>
</evidence>
<dbReference type="Proteomes" id="UP000287300">
    <property type="component" value="Unassembled WGS sequence"/>
</dbReference>
<proteinExistence type="predicted"/>
<dbReference type="EMBL" id="BDES01000077">
    <property type="protein sequence ID" value="GCD54183.1"/>
    <property type="molecule type" value="Genomic_DNA"/>
</dbReference>
<feature type="region of interest" description="Disordered" evidence="1">
    <location>
        <begin position="1037"/>
        <end position="1063"/>
    </location>
</feature>
<feature type="compositionally biased region" description="Basic and acidic residues" evidence="1">
    <location>
        <begin position="1039"/>
        <end position="1049"/>
    </location>
</feature>
<evidence type="ECO:0000313" key="4">
    <source>
        <dbReference type="Proteomes" id="UP000287300"/>
    </source>
</evidence>
<reference evidence="3 4" key="1">
    <citation type="submission" date="2016-06" db="EMBL/GenBank/DDBJ databases">
        <title>Acetobacter pasteurianus NBRC 3188 whole genome sequencing project.</title>
        <authorList>
            <person name="Matsutani M."/>
            <person name="Shiwa Y."/>
            <person name="Okamoto-Kainuma A."/>
            <person name="Ishikawa M."/>
            <person name="Koizumi Y."/>
            <person name="Yoshikawa H."/>
            <person name="Yakushi T."/>
            <person name="Matsushita K."/>
        </authorList>
    </citation>
    <scope>NUCLEOTIDE SEQUENCE [LARGE SCALE GENOMIC DNA]</scope>
    <source>
        <strain evidence="3 4">NBRC 3188</strain>
    </source>
</reference>
<dbReference type="InterPro" id="IPR015330">
    <property type="entry name" value="DNA_primase/pol_bifunc_N"/>
</dbReference>
<organism evidence="3 4">
    <name type="scientific">Acetobacter pasteurianus NBRC 3188</name>
    <dbReference type="NCBI Taxonomy" id="1226663"/>
    <lineage>
        <taxon>Bacteria</taxon>
        <taxon>Pseudomonadati</taxon>
        <taxon>Pseudomonadota</taxon>
        <taxon>Alphaproteobacteria</taxon>
        <taxon>Acetobacterales</taxon>
        <taxon>Acetobacteraceae</taxon>
        <taxon>Acetobacter</taxon>
    </lineage>
</organism>
<name>A0A401WY12_ACEPA</name>